<keyword evidence="3 10" id="KW-0808">Transferase</keyword>
<dbReference type="PANTHER" id="PTHR10631:SF3">
    <property type="entry name" value="TRNA (GUANINE(26)-N(2))-DIMETHYLTRANSFERASE"/>
    <property type="match status" value="1"/>
</dbReference>
<dbReference type="Proteomes" id="UP000515158">
    <property type="component" value="Unplaced"/>
</dbReference>
<dbReference type="CDD" id="cd02440">
    <property type="entry name" value="AdoMet_MTases"/>
    <property type="match status" value="1"/>
</dbReference>
<dbReference type="NCBIfam" id="TIGR00308">
    <property type="entry name" value="TRM1"/>
    <property type="match status" value="1"/>
</dbReference>
<evidence type="ECO:0000256" key="11">
    <source>
        <dbReference type="SAM" id="MobiDB-lite"/>
    </source>
</evidence>
<dbReference type="CTD" id="170650"/>
<dbReference type="InterPro" id="IPR002905">
    <property type="entry name" value="Trm1"/>
</dbReference>
<proteinExistence type="inferred from homology"/>
<feature type="compositionally biased region" description="Basic residues" evidence="11">
    <location>
        <begin position="574"/>
        <end position="587"/>
    </location>
</feature>
<dbReference type="Gene3D" id="3.30.56.70">
    <property type="entry name" value="N2,N2-dimethylguanosine tRNA methyltransferase, C-terminal domain"/>
    <property type="match status" value="1"/>
</dbReference>
<comment type="catalytic activity">
    <reaction evidence="8 10">
        <text>guanosine(26) in tRNA + 2 S-adenosyl-L-methionine = N(2)-dimethylguanosine(26) in tRNA + 2 S-adenosyl-L-homocysteine + 2 H(+)</text>
        <dbReference type="Rhea" id="RHEA:43140"/>
        <dbReference type="Rhea" id="RHEA-COMP:10359"/>
        <dbReference type="Rhea" id="RHEA-COMP:10360"/>
        <dbReference type="ChEBI" id="CHEBI:15378"/>
        <dbReference type="ChEBI" id="CHEBI:57856"/>
        <dbReference type="ChEBI" id="CHEBI:59789"/>
        <dbReference type="ChEBI" id="CHEBI:74269"/>
        <dbReference type="ChEBI" id="CHEBI:74513"/>
        <dbReference type="EC" id="2.1.1.216"/>
    </reaction>
</comment>
<dbReference type="FunCoup" id="A0A6P9A925">
    <property type="interactions" value="2298"/>
</dbReference>
<dbReference type="InParanoid" id="A0A6P9A925"/>
<dbReference type="PROSITE" id="PS51626">
    <property type="entry name" value="SAM_MT_TRM1"/>
    <property type="match status" value="1"/>
</dbReference>
<comment type="similarity">
    <text evidence="10">Belongs to the class I-like SAM-binding methyltransferase superfamily. Trm1 family.</text>
</comment>
<protein>
    <recommendedName>
        <fullName evidence="9 10">tRNA (guanine(26)-N(2))-dimethyltransferase</fullName>
        <ecNumber evidence="7 10">2.1.1.216</ecNumber>
    </recommendedName>
</protein>
<dbReference type="InterPro" id="IPR029063">
    <property type="entry name" value="SAM-dependent_MTases_sf"/>
</dbReference>
<dbReference type="OrthoDB" id="6349953at2759"/>
<keyword evidence="5 10" id="KW-0819">tRNA processing</keyword>
<evidence type="ECO:0000256" key="6">
    <source>
        <dbReference type="ARBA" id="ARBA00022884"/>
    </source>
</evidence>
<dbReference type="Pfam" id="PF02005">
    <property type="entry name" value="TRM"/>
    <property type="match status" value="1"/>
</dbReference>
<dbReference type="InterPro" id="IPR042296">
    <property type="entry name" value="tRNA_met_Trm1_C"/>
</dbReference>
<sequence>MSLLRSTSLVSRFSGKFPLTSARCTFSATGMETSAGADTDPTNNKSIAAEDVIPLSDGTIKEGKATILKETSKHVFYNPVQEFNRDLSILVLSVHAEDHFKQKQDKKLKEKKRNSASKENNESEATAEPIPDLEPGKSYEDGMIILEALAATGLRSIRYAKEVPGIKQIVANDLSPSAVESLKANIAYNKVEHLVSASHNDASMVMYLNRPPAPRFDVVDLDPYGCPSHFLDGAVQSVASGGLLMVTCTDMAVLAGNSPETCYSKYGAISLRNRCCYEMALRIALQCIESHANRYGRYITPLLSVSADFYIRTFVRIDSSPSVCKRSINKLSLVYQCVGCETLTLQPMGEFKSISEKNPNQMKTLLPHVPSVSETCPHCDMRYHLGGPIWNAPIHDKSFVSRLLDVVTAEDAAEKFGTCKRIEGMLSVVEEELEDIPLYYKLDRLSSLMGISTMPVLTFSSAILNAGYRLSQSHCKPSSFKTDAPQKFVWDVLRAWEKENPASEKRLKEGTVSAKLLSKAITHTVDFKMHPEANPDSRQRGKCRYQINPLKFWGPGIRSIANLQDGSIQEKQRRNQGKNAMKRKRTHTTGDAEDESKKLEESNV</sequence>
<dbReference type="Gene3D" id="3.40.50.150">
    <property type="entry name" value="Vaccinia Virus protein VP39"/>
    <property type="match status" value="1"/>
</dbReference>
<dbReference type="AlphaFoldDB" id="A0A6P9A925"/>
<dbReference type="FunFam" id="3.30.56.70:FF:000001">
    <property type="entry name" value="tRNA (guanine(26)-N(2))-dimethyltransferase"/>
    <property type="match status" value="1"/>
</dbReference>
<dbReference type="GO" id="GO:0005634">
    <property type="term" value="C:nucleus"/>
    <property type="evidence" value="ECO:0007669"/>
    <property type="project" value="TreeGrafter"/>
</dbReference>
<keyword evidence="4 10" id="KW-0949">S-adenosyl-L-methionine</keyword>
<evidence type="ECO:0000256" key="7">
    <source>
        <dbReference type="ARBA" id="ARBA00039099"/>
    </source>
</evidence>
<dbReference type="SUPFAM" id="SSF53335">
    <property type="entry name" value="S-adenosyl-L-methionine-dependent methyltransferases"/>
    <property type="match status" value="1"/>
</dbReference>
<evidence type="ECO:0000256" key="1">
    <source>
        <dbReference type="ARBA" id="ARBA00022555"/>
    </source>
</evidence>
<evidence type="ECO:0000256" key="3">
    <source>
        <dbReference type="ARBA" id="ARBA00022679"/>
    </source>
</evidence>
<feature type="region of interest" description="Disordered" evidence="11">
    <location>
        <begin position="564"/>
        <end position="604"/>
    </location>
</feature>
<dbReference type="GO" id="GO:0160104">
    <property type="term" value="F:tRNA (guanine(26)-N2)-dimethyltransferase activity"/>
    <property type="evidence" value="ECO:0007669"/>
    <property type="project" value="UniProtKB-UniRule"/>
</dbReference>
<reference evidence="13" key="1">
    <citation type="submission" date="2025-08" db="UniProtKB">
        <authorList>
            <consortium name="RefSeq"/>
        </authorList>
    </citation>
    <scope>IDENTIFICATION</scope>
    <source>
        <tissue evidence="13">Total insect</tissue>
    </source>
</reference>
<evidence type="ECO:0000256" key="8">
    <source>
        <dbReference type="ARBA" id="ARBA00051897"/>
    </source>
</evidence>
<evidence type="ECO:0000313" key="12">
    <source>
        <dbReference type="Proteomes" id="UP000515158"/>
    </source>
</evidence>
<feature type="compositionally biased region" description="Basic and acidic residues" evidence="11">
    <location>
        <begin position="595"/>
        <end position="604"/>
    </location>
</feature>
<evidence type="ECO:0000256" key="2">
    <source>
        <dbReference type="ARBA" id="ARBA00022603"/>
    </source>
</evidence>
<gene>
    <name evidence="13" type="primary">LOC117652151</name>
</gene>
<keyword evidence="12" id="KW-1185">Reference proteome</keyword>
<evidence type="ECO:0000256" key="10">
    <source>
        <dbReference type="PROSITE-ProRule" id="PRU00958"/>
    </source>
</evidence>
<evidence type="ECO:0000256" key="5">
    <source>
        <dbReference type="ARBA" id="ARBA00022694"/>
    </source>
</evidence>
<keyword evidence="1 10" id="KW-0820">tRNA-binding</keyword>
<evidence type="ECO:0000256" key="9">
    <source>
        <dbReference type="ARBA" id="ARBA00074266"/>
    </source>
</evidence>
<dbReference type="PANTHER" id="PTHR10631">
    <property type="entry name" value="N 2 ,N 2 -DIMETHYLGUANOSINE TRNA METHYLTRANSFERASE"/>
    <property type="match status" value="1"/>
</dbReference>
<name>A0A6P9A925_THRPL</name>
<keyword evidence="6 10" id="KW-0694">RNA-binding</keyword>
<dbReference type="RefSeq" id="XP_034252731.1">
    <property type="nucleotide sequence ID" value="XM_034396840.1"/>
</dbReference>
<feature type="region of interest" description="Disordered" evidence="11">
    <location>
        <begin position="102"/>
        <end position="135"/>
    </location>
</feature>
<dbReference type="KEGG" id="tpal:117652151"/>
<dbReference type="GeneID" id="117652151"/>
<keyword evidence="2 10" id="KW-0489">Methyltransferase</keyword>
<dbReference type="EC" id="2.1.1.216" evidence="7 10"/>
<accession>A0A6P9A925</accession>
<dbReference type="GO" id="GO:0002940">
    <property type="term" value="P:tRNA N2-guanine methylation"/>
    <property type="evidence" value="ECO:0007669"/>
    <property type="project" value="TreeGrafter"/>
</dbReference>
<dbReference type="GO" id="GO:0000049">
    <property type="term" value="F:tRNA binding"/>
    <property type="evidence" value="ECO:0007669"/>
    <property type="project" value="UniProtKB-UniRule"/>
</dbReference>
<evidence type="ECO:0000313" key="13">
    <source>
        <dbReference type="RefSeq" id="XP_034252731.1"/>
    </source>
</evidence>
<organism evidence="13">
    <name type="scientific">Thrips palmi</name>
    <name type="common">Melon thrips</name>
    <dbReference type="NCBI Taxonomy" id="161013"/>
    <lineage>
        <taxon>Eukaryota</taxon>
        <taxon>Metazoa</taxon>
        <taxon>Ecdysozoa</taxon>
        <taxon>Arthropoda</taxon>
        <taxon>Hexapoda</taxon>
        <taxon>Insecta</taxon>
        <taxon>Pterygota</taxon>
        <taxon>Neoptera</taxon>
        <taxon>Paraneoptera</taxon>
        <taxon>Thysanoptera</taxon>
        <taxon>Terebrantia</taxon>
        <taxon>Thripoidea</taxon>
        <taxon>Thripidae</taxon>
        <taxon>Thrips</taxon>
    </lineage>
</organism>
<evidence type="ECO:0000256" key="4">
    <source>
        <dbReference type="ARBA" id="ARBA00022691"/>
    </source>
</evidence>